<dbReference type="EMBL" id="BLAY01000221">
    <property type="protein sequence ID" value="GET43419.1"/>
    <property type="molecule type" value="Genomic_DNA"/>
</dbReference>
<organism evidence="1 2">
    <name type="scientific">Microseira wollei NIES-4236</name>
    <dbReference type="NCBI Taxonomy" id="2530354"/>
    <lineage>
        <taxon>Bacteria</taxon>
        <taxon>Bacillati</taxon>
        <taxon>Cyanobacteriota</taxon>
        <taxon>Cyanophyceae</taxon>
        <taxon>Oscillatoriophycideae</taxon>
        <taxon>Aerosakkonematales</taxon>
        <taxon>Aerosakkonemataceae</taxon>
        <taxon>Microseira</taxon>
    </lineage>
</organism>
<dbReference type="AlphaFoldDB" id="A0AAV3WNL2"/>
<name>A0AAV3WNL2_9CYAN</name>
<protein>
    <submittedName>
        <fullName evidence="1">Uncharacterized protein</fullName>
    </submittedName>
</protein>
<gene>
    <name evidence="1" type="ORF">MiSe_82420</name>
</gene>
<keyword evidence="2" id="KW-1185">Reference proteome</keyword>
<proteinExistence type="predicted"/>
<evidence type="ECO:0000313" key="2">
    <source>
        <dbReference type="Proteomes" id="UP001050975"/>
    </source>
</evidence>
<dbReference type="Proteomes" id="UP001050975">
    <property type="component" value="Unassembled WGS sequence"/>
</dbReference>
<reference evidence="1" key="1">
    <citation type="submission" date="2019-10" db="EMBL/GenBank/DDBJ databases">
        <title>Draft genome sequece of Microseira wollei NIES-4236.</title>
        <authorList>
            <person name="Yamaguchi H."/>
            <person name="Suzuki S."/>
            <person name="Kawachi M."/>
        </authorList>
    </citation>
    <scope>NUCLEOTIDE SEQUENCE</scope>
    <source>
        <strain evidence="1">NIES-4236</strain>
    </source>
</reference>
<sequence length="61" mass="7273">MRFFSPLKWTSAISPEINFRADFEARRESDKISIQTDINPNRLKKWIPELSLVLQQQLIQK</sequence>
<accession>A0AAV3WNL2</accession>
<evidence type="ECO:0000313" key="1">
    <source>
        <dbReference type="EMBL" id="GET43419.1"/>
    </source>
</evidence>
<comment type="caution">
    <text evidence="1">The sequence shown here is derived from an EMBL/GenBank/DDBJ whole genome shotgun (WGS) entry which is preliminary data.</text>
</comment>